<dbReference type="Proteomes" id="UP000008710">
    <property type="component" value="Chromosome"/>
</dbReference>
<name>Q0S5W9_RHOJR</name>
<gene>
    <name evidence="2" type="ordered locus">RHA1_ro05286</name>
</gene>
<evidence type="ECO:0000313" key="2">
    <source>
        <dbReference type="EMBL" id="ABG97067.1"/>
    </source>
</evidence>
<dbReference type="KEGG" id="rha:RHA1_ro05286"/>
<protein>
    <submittedName>
        <fullName evidence="2">Uncharacterized protein</fullName>
    </submittedName>
</protein>
<feature type="region of interest" description="Disordered" evidence="1">
    <location>
        <begin position="1"/>
        <end position="81"/>
    </location>
</feature>
<feature type="compositionally biased region" description="Basic and acidic residues" evidence="1">
    <location>
        <begin position="33"/>
        <end position="48"/>
    </location>
</feature>
<reference evidence="3" key="1">
    <citation type="journal article" date="2006" name="Proc. Natl. Acad. Sci. U.S.A.">
        <title>The complete genome of Rhodococcus sp. RHA1 provides insights into a catabolic powerhouse.</title>
        <authorList>
            <person name="McLeod M.P."/>
            <person name="Warren R.L."/>
            <person name="Hsiao W.W.L."/>
            <person name="Araki N."/>
            <person name="Myhre M."/>
            <person name="Fernandes C."/>
            <person name="Miyazawa D."/>
            <person name="Wong W."/>
            <person name="Lillquist A.L."/>
            <person name="Wang D."/>
            <person name="Dosanjh M."/>
            <person name="Hara H."/>
            <person name="Petrescu A."/>
            <person name="Morin R.D."/>
            <person name="Yang G."/>
            <person name="Stott J.M."/>
            <person name="Schein J.E."/>
            <person name="Shin H."/>
            <person name="Smailus D."/>
            <person name="Siddiqui A.S."/>
            <person name="Marra M.A."/>
            <person name="Jones S.J.M."/>
            <person name="Holt R."/>
            <person name="Brinkman F.S.L."/>
            <person name="Miyauchi K."/>
            <person name="Fukuda M."/>
            <person name="Davies J.E."/>
            <person name="Mohn W.W."/>
            <person name="Eltis L.D."/>
        </authorList>
    </citation>
    <scope>NUCLEOTIDE SEQUENCE [LARGE SCALE GENOMIC DNA]</scope>
    <source>
        <strain evidence="3">RHA1</strain>
    </source>
</reference>
<proteinExistence type="predicted"/>
<evidence type="ECO:0000313" key="3">
    <source>
        <dbReference type="Proteomes" id="UP000008710"/>
    </source>
</evidence>
<accession>Q0S5W9</accession>
<sequence length="81" mass="9200">MTTSSPAVRRASERTDAAARGTHGGTHSAHCTTRHDNRETDSWTERSRSSSTRSRTHHGRSSPERCGRFTFPHSKKPRRQR</sequence>
<organism evidence="2 3">
    <name type="scientific">Rhodococcus jostii (strain RHA1)</name>
    <dbReference type="NCBI Taxonomy" id="101510"/>
    <lineage>
        <taxon>Bacteria</taxon>
        <taxon>Bacillati</taxon>
        <taxon>Actinomycetota</taxon>
        <taxon>Actinomycetes</taxon>
        <taxon>Mycobacteriales</taxon>
        <taxon>Nocardiaceae</taxon>
        <taxon>Rhodococcus</taxon>
    </lineage>
</organism>
<dbReference type="EMBL" id="CP000431">
    <property type="protein sequence ID" value="ABG97067.1"/>
    <property type="molecule type" value="Genomic_DNA"/>
</dbReference>
<evidence type="ECO:0000256" key="1">
    <source>
        <dbReference type="SAM" id="MobiDB-lite"/>
    </source>
</evidence>
<dbReference type="AlphaFoldDB" id="Q0S5W9"/>
<dbReference type="HOGENOM" id="CLU_2571563_0_0_11"/>